<dbReference type="SUPFAM" id="SSF53335">
    <property type="entry name" value="S-adenosyl-L-methionine-dependent methyltransferases"/>
    <property type="match status" value="1"/>
</dbReference>
<evidence type="ECO:0000256" key="1">
    <source>
        <dbReference type="SAM" id="MobiDB-lite"/>
    </source>
</evidence>
<gene>
    <name evidence="2" type="ORF">P4R38_05340</name>
</gene>
<keyword evidence="3" id="KW-1185">Reference proteome</keyword>
<reference evidence="2 3" key="1">
    <citation type="submission" date="2023-03" db="EMBL/GenBank/DDBJ databases">
        <title>YIM 133296 draft genome.</title>
        <authorList>
            <person name="Xiong L."/>
        </authorList>
    </citation>
    <scope>NUCLEOTIDE SEQUENCE [LARGE SCALE GENOMIC DNA]</scope>
    <source>
        <strain evidence="2 3">YIM 133296</strain>
    </source>
</reference>
<evidence type="ECO:0000313" key="2">
    <source>
        <dbReference type="EMBL" id="MDF8263665.1"/>
    </source>
</evidence>
<name>A0ABT6C4J7_9MICO</name>
<proteinExistence type="predicted"/>
<accession>A0ABT6C4J7</accession>
<organism evidence="2 3">
    <name type="scientific">Luteipulveratus flavus</name>
    <dbReference type="NCBI Taxonomy" id="3031728"/>
    <lineage>
        <taxon>Bacteria</taxon>
        <taxon>Bacillati</taxon>
        <taxon>Actinomycetota</taxon>
        <taxon>Actinomycetes</taxon>
        <taxon>Micrococcales</taxon>
        <taxon>Dermacoccaceae</taxon>
        <taxon>Luteipulveratus</taxon>
    </lineage>
</organism>
<dbReference type="InterPro" id="IPR029063">
    <property type="entry name" value="SAM-dependent_MTases_sf"/>
</dbReference>
<dbReference type="Gene3D" id="3.40.50.150">
    <property type="entry name" value="Vaccinia Virus protein VP39"/>
    <property type="match status" value="1"/>
</dbReference>
<comment type="caution">
    <text evidence="2">The sequence shown here is derived from an EMBL/GenBank/DDBJ whole genome shotgun (WGS) entry which is preliminary data.</text>
</comment>
<protein>
    <submittedName>
        <fullName evidence="2">Fused MFS/spermidine synthase</fullName>
    </submittedName>
</protein>
<feature type="region of interest" description="Disordered" evidence="1">
    <location>
        <begin position="239"/>
        <end position="263"/>
    </location>
</feature>
<dbReference type="NCBIfam" id="NF037959">
    <property type="entry name" value="MFS_SpdSyn"/>
    <property type="match status" value="1"/>
</dbReference>
<evidence type="ECO:0000313" key="3">
    <source>
        <dbReference type="Proteomes" id="UP001528912"/>
    </source>
</evidence>
<dbReference type="Proteomes" id="UP001528912">
    <property type="component" value="Unassembled WGS sequence"/>
</dbReference>
<sequence length="263" mass="28008">MELVTDERGGVTVVRDGHPQSYVQPDDPQLLVFEYVQHLALALDALAPAGRLGVTHIGGAGLTLARYVEHTRPGSPQIVLEPDVELTEVVRRELPLPRGHRIRVRPVDGAAGVGGLKDASADVVVLDAYDEGRVPADLTSATFAASAARVLRPGGLLLMNLADEPGLRYVARVVATLLPAFPSVAAVTLQEVLKGKRYGNVVLVASAAPLDVDELRRRAARADFPTGVLGAAELTRRARSATPFDEVGEPSPAPPDPGRWRLR</sequence>
<dbReference type="EMBL" id="JAROAV010000020">
    <property type="protein sequence ID" value="MDF8263665.1"/>
    <property type="molecule type" value="Genomic_DNA"/>
</dbReference>